<dbReference type="RefSeq" id="WP_038584217.1">
    <property type="nucleotide sequence ID" value="NZ_HG938353.1"/>
</dbReference>
<dbReference type="GeneID" id="24259536"/>
<evidence type="ECO:0000313" key="2">
    <source>
        <dbReference type="Proteomes" id="UP000028181"/>
    </source>
</evidence>
<dbReference type="EMBL" id="HG938353">
    <property type="protein sequence ID" value="CDN46707.1"/>
    <property type="molecule type" value="Genomic_DNA"/>
</dbReference>
<proteinExistence type="predicted"/>
<dbReference type="Pfam" id="PF08905">
    <property type="entry name" value="DUF1850"/>
    <property type="match status" value="1"/>
</dbReference>
<dbReference type="InterPro" id="IPR015001">
    <property type="entry name" value="DUF1850"/>
</dbReference>
<protein>
    <submittedName>
        <fullName evidence="1">DUF1850 domain-containing protein</fullName>
    </submittedName>
</protein>
<dbReference type="AlphaFoldDB" id="A0A068SKL2"/>
<dbReference type="HOGENOM" id="CLU_142871_0_0_5"/>
<dbReference type="KEGG" id="ngg:RG540_CH05160"/>
<gene>
    <name evidence="1" type="ORF">RG540_CH05160</name>
</gene>
<accession>A0A068SKL2</accession>
<organism evidence="1 2">
    <name type="scientific">Neorhizobium galegae bv. orientalis str. HAMBI 540</name>
    <dbReference type="NCBI Taxonomy" id="1028800"/>
    <lineage>
        <taxon>Bacteria</taxon>
        <taxon>Pseudomonadati</taxon>
        <taxon>Pseudomonadota</taxon>
        <taxon>Alphaproteobacteria</taxon>
        <taxon>Hyphomicrobiales</taxon>
        <taxon>Rhizobiaceae</taxon>
        <taxon>Rhizobium/Agrobacterium group</taxon>
        <taxon>Neorhizobium</taxon>
    </lineage>
</organism>
<name>A0A068SKL2_NEOGA</name>
<sequence>MSLCILAGGKLTALAVSMFTLSWTHSVQKTEWRETWAVTPAGLELRQAEVKGSGAGMEPGADAVLKDGWWVWHPTLPPQERVSLAASGMTPSGWKLCHADGCVELGATVGNAVSLSGCPD</sequence>
<dbReference type="eggNOG" id="COG4729">
    <property type="taxonomic scope" value="Bacteria"/>
</dbReference>
<dbReference type="Proteomes" id="UP000028181">
    <property type="component" value="Chromosome I"/>
</dbReference>
<keyword evidence="2" id="KW-1185">Reference proteome</keyword>
<dbReference type="OrthoDB" id="5298197at2"/>
<dbReference type="PATRIC" id="fig|1028800.3.peg.517"/>
<evidence type="ECO:0000313" key="1">
    <source>
        <dbReference type="EMBL" id="CDN46707.1"/>
    </source>
</evidence>
<reference evidence="2" key="1">
    <citation type="journal article" date="2014" name="BMC Genomics">
        <title>Genome sequencing of two Neorhizobium galegae strains reveals a noeT gene responsible for the unusual acetylation of the nodulation factors.</title>
        <authorList>
            <person name="Osterman J."/>
            <person name="Marsh J."/>
            <person name="Laine P.K."/>
            <person name="Zeng Z."/>
            <person name="Alatalo E."/>
            <person name="Sullivan J.T."/>
            <person name="Young J.P."/>
            <person name="Thomas-Oates J."/>
            <person name="Paulin L."/>
            <person name="Lindstrom K."/>
        </authorList>
    </citation>
    <scope>NUCLEOTIDE SEQUENCE [LARGE SCALE GENOMIC DNA]</scope>
    <source>
        <strain evidence="2">HAMBI 540</strain>
    </source>
</reference>